<dbReference type="EMBL" id="JAJJHW010001127">
    <property type="protein sequence ID" value="KAH8377639.1"/>
    <property type="molecule type" value="Genomic_DNA"/>
</dbReference>
<evidence type="ECO:0000313" key="1">
    <source>
        <dbReference type="EMBL" id="KAH8377639.1"/>
    </source>
</evidence>
<gene>
    <name evidence="1" type="ORF">KR093_006367</name>
</gene>
<evidence type="ECO:0000313" key="2">
    <source>
        <dbReference type="Proteomes" id="UP001200034"/>
    </source>
</evidence>
<keyword evidence="2" id="KW-1185">Reference proteome</keyword>
<comment type="caution">
    <text evidence="1">The sequence shown here is derived from an EMBL/GenBank/DDBJ whole genome shotgun (WGS) entry which is preliminary data.</text>
</comment>
<organism evidence="1 2">
    <name type="scientific">Drosophila rubida</name>
    <dbReference type="NCBI Taxonomy" id="30044"/>
    <lineage>
        <taxon>Eukaryota</taxon>
        <taxon>Metazoa</taxon>
        <taxon>Ecdysozoa</taxon>
        <taxon>Arthropoda</taxon>
        <taxon>Hexapoda</taxon>
        <taxon>Insecta</taxon>
        <taxon>Pterygota</taxon>
        <taxon>Neoptera</taxon>
        <taxon>Endopterygota</taxon>
        <taxon>Diptera</taxon>
        <taxon>Brachycera</taxon>
        <taxon>Muscomorpha</taxon>
        <taxon>Ephydroidea</taxon>
        <taxon>Drosophilidae</taxon>
        <taxon>Drosophila</taxon>
    </lineage>
</organism>
<dbReference type="AlphaFoldDB" id="A0AAD4PN41"/>
<protein>
    <submittedName>
        <fullName evidence="1">Uncharacterized protein</fullName>
    </submittedName>
</protein>
<reference evidence="1" key="1">
    <citation type="journal article" date="2021" name="Mol. Ecol. Resour.">
        <title>Phylogenomic analyses of the genus Drosophila reveals genomic signals of climate adaptation.</title>
        <authorList>
            <person name="Li F."/>
            <person name="Rane R.V."/>
            <person name="Luria V."/>
            <person name="Xiong Z."/>
            <person name="Chen J."/>
            <person name="Li Z."/>
            <person name="Catullo R.A."/>
            <person name="Griffin P.C."/>
            <person name="Schiffer M."/>
            <person name="Pearce S."/>
            <person name="Lee S.F."/>
            <person name="McElroy K."/>
            <person name="Stocker A."/>
            <person name="Shirriffs J."/>
            <person name="Cockerell F."/>
            <person name="Coppin C."/>
            <person name="Sgro C.M."/>
            <person name="Karger A."/>
            <person name="Cain J.W."/>
            <person name="Weber J.A."/>
            <person name="Santpere G."/>
            <person name="Kirschner M.W."/>
            <person name="Hoffmann A.A."/>
            <person name="Oakeshott J.G."/>
            <person name="Zhang G."/>
        </authorList>
    </citation>
    <scope>NUCLEOTIDE SEQUENCE</scope>
    <source>
        <strain evidence="1">BGI-SZ-2011g</strain>
    </source>
</reference>
<sequence>PISPCEQLKLDILQIADIVAREVLSQFAKLLQLVVDDAAQMDVTEAEKCHLAKFVNLIEVSKHMEELNVLEIFDEVEMILELEDESDESAALIEELLEKHGIEALEKHLDEIFQNFFMQLENHIELYFIRNEHRLSTSPLDVWLTKFTNEKSMESKAMIIEEIWDHLDC</sequence>
<dbReference type="Proteomes" id="UP001200034">
    <property type="component" value="Unassembled WGS sequence"/>
</dbReference>
<name>A0AAD4PN41_9MUSC</name>
<proteinExistence type="predicted"/>
<accession>A0AAD4PN41</accession>
<feature type="non-terminal residue" evidence="1">
    <location>
        <position position="1"/>
    </location>
</feature>